<proteinExistence type="predicted"/>
<organism evidence="2 3">
    <name type="scientific">Viridothelium virens</name>
    <name type="common">Speckled blister lichen</name>
    <name type="synonym">Trypethelium virens</name>
    <dbReference type="NCBI Taxonomy" id="1048519"/>
    <lineage>
        <taxon>Eukaryota</taxon>
        <taxon>Fungi</taxon>
        <taxon>Dikarya</taxon>
        <taxon>Ascomycota</taxon>
        <taxon>Pezizomycotina</taxon>
        <taxon>Dothideomycetes</taxon>
        <taxon>Dothideomycetes incertae sedis</taxon>
        <taxon>Trypetheliales</taxon>
        <taxon>Trypetheliaceae</taxon>
        <taxon>Viridothelium</taxon>
    </lineage>
</organism>
<feature type="compositionally biased region" description="Low complexity" evidence="1">
    <location>
        <begin position="217"/>
        <end position="228"/>
    </location>
</feature>
<reference evidence="2" key="1">
    <citation type="journal article" date="2020" name="Stud. Mycol.">
        <title>101 Dothideomycetes genomes: a test case for predicting lifestyles and emergence of pathogens.</title>
        <authorList>
            <person name="Haridas S."/>
            <person name="Albert R."/>
            <person name="Binder M."/>
            <person name="Bloem J."/>
            <person name="Labutti K."/>
            <person name="Salamov A."/>
            <person name="Andreopoulos B."/>
            <person name="Baker S."/>
            <person name="Barry K."/>
            <person name="Bills G."/>
            <person name="Bluhm B."/>
            <person name="Cannon C."/>
            <person name="Castanera R."/>
            <person name="Culley D."/>
            <person name="Daum C."/>
            <person name="Ezra D."/>
            <person name="Gonzalez J."/>
            <person name="Henrissat B."/>
            <person name="Kuo A."/>
            <person name="Liang C."/>
            <person name="Lipzen A."/>
            <person name="Lutzoni F."/>
            <person name="Magnuson J."/>
            <person name="Mondo S."/>
            <person name="Nolan M."/>
            <person name="Ohm R."/>
            <person name="Pangilinan J."/>
            <person name="Park H.-J."/>
            <person name="Ramirez L."/>
            <person name="Alfaro M."/>
            <person name="Sun H."/>
            <person name="Tritt A."/>
            <person name="Yoshinaga Y."/>
            <person name="Zwiers L.-H."/>
            <person name="Turgeon B."/>
            <person name="Goodwin S."/>
            <person name="Spatafora J."/>
            <person name="Crous P."/>
            <person name="Grigoriev I."/>
        </authorList>
    </citation>
    <scope>NUCLEOTIDE SEQUENCE</scope>
    <source>
        <strain evidence="2">Tuck. ex Michener</strain>
    </source>
</reference>
<evidence type="ECO:0000256" key="1">
    <source>
        <dbReference type="SAM" id="MobiDB-lite"/>
    </source>
</evidence>
<feature type="region of interest" description="Disordered" evidence="1">
    <location>
        <begin position="167"/>
        <end position="301"/>
    </location>
</feature>
<evidence type="ECO:0000313" key="3">
    <source>
        <dbReference type="Proteomes" id="UP000800092"/>
    </source>
</evidence>
<accession>A0A6A6HKL4</accession>
<evidence type="ECO:0000313" key="2">
    <source>
        <dbReference type="EMBL" id="KAF2238359.1"/>
    </source>
</evidence>
<gene>
    <name evidence="2" type="ORF">EV356DRAFT_306172</name>
</gene>
<feature type="compositionally biased region" description="Basic and acidic residues" evidence="1">
    <location>
        <begin position="197"/>
        <end position="213"/>
    </location>
</feature>
<dbReference type="Proteomes" id="UP000800092">
    <property type="component" value="Unassembled WGS sequence"/>
</dbReference>
<sequence length="331" mass="37188">MDRSGHQELAKAHPKLGLFVPLFRVIDSFPRSAISMQKTTNEHDKVTPKRLQKHKFWFRGRTPVEERDCLIRPLGFYRCILCNQAFTRPNAVRQHFFGDDVVGLGCWQKNGRPLYELWDSHPSCQCLEEQAAALARGQTPVVIGSSLFIPADSESLTENRSFFPFDAYDSSDTRSDSPSPAPKRTRDVWAEAGEASEPAKAKVDAAKERETRDPFWVSPTPVSSEPVSLAFSREAEKPLREYQFSDDDPIVLTGNSEASEKGKGKSMMNESKVPPTGDTTEDDTEDDIEDDTEEEEECYRVRPLGKPRCAVSNPDANAMRAAALGLRIRNY</sequence>
<dbReference type="EMBL" id="ML991776">
    <property type="protein sequence ID" value="KAF2238359.1"/>
    <property type="molecule type" value="Genomic_DNA"/>
</dbReference>
<feature type="compositionally biased region" description="Acidic residues" evidence="1">
    <location>
        <begin position="279"/>
        <end position="297"/>
    </location>
</feature>
<name>A0A6A6HKL4_VIRVR</name>
<dbReference type="AlphaFoldDB" id="A0A6A6HKL4"/>
<protein>
    <submittedName>
        <fullName evidence="2">Uncharacterized protein</fullName>
    </submittedName>
</protein>
<keyword evidence="3" id="KW-1185">Reference proteome</keyword>